<comment type="caution">
    <text evidence="1">The sequence shown here is derived from an EMBL/GenBank/DDBJ whole genome shotgun (WGS) entry which is preliminary data.</text>
</comment>
<sequence length="435" mass="49398">MLTDDKTSYKCLVEGYQVIIASKLSVDGVSEEDRKKDTYCLSVLNTFTCLIAQTERTCGREASNTVQEFFAKINLLKWLNCNEDHMYELKTKLLRSRILGIMTLESYMQQICDDAENCVEDGKGEELCKISFLPATEEELNSYCPFHFSLEYLDGISCFKDLILDGSTFDNFLLNGQQTMKSLNPSIEGASKEEMQLNLMCMSTFYGLASLVVETEKSCGKTVRNMANEMFQRVKPLTLLNCSETNMHASTMKFLDANWKKTILLACIADKTKESCGELPKPLSLHLKRSNALKWIDCRQEKIEELNTKFLDYLKLNEMTPLWGAVIVIFLAQKGCFGDFLADIQESCAADGSCWNYYEINYLPITEEDLNSYCPTTAYSLACLAAETKETCGEDKSNMVMDILNRAKILKFVGCTDENIEELNTTFFDFLNVKE</sequence>
<dbReference type="EMBL" id="JABXBU010002227">
    <property type="protein sequence ID" value="KAF8773485.1"/>
    <property type="molecule type" value="Genomic_DNA"/>
</dbReference>
<keyword evidence="2" id="KW-1185">Reference proteome</keyword>
<reference evidence="1" key="1">
    <citation type="journal article" date="2020" name="bioRxiv">
        <title>Chromosome-level reference genome of the European wasp spider Argiope bruennichi: a resource for studies on range expansion and evolutionary adaptation.</title>
        <authorList>
            <person name="Sheffer M.M."/>
            <person name="Hoppe A."/>
            <person name="Krehenwinkel H."/>
            <person name="Uhl G."/>
            <person name="Kuss A.W."/>
            <person name="Jensen L."/>
            <person name="Jensen C."/>
            <person name="Gillespie R.G."/>
            <person name="Hoff K.J."/>
            <person name="Prost S."/>
        </authorList>
    </citation>
    <scope>NUCLEOTIDE SEQUENCE</scope>
</reference>
<protein>
    <submittedName>
        <fullName evidence="1">Uncharacterized protein</fullName>
    </submittedName>
</protein>
<evidence type="ECO:0000313" key="1">
    <source>
        <dbReference type="EMBL" id="KAF8773485.1"/>
    </source>
</evidence>
<accession>A0A8T0ELS6</accession>
<reference evidence="1" key="2">
    <citation type="submission" date="2020-06" db="EMBL/GenBank/DDBJ databases">
        <authorList>
            <person name="Sheffer M."/>
        </authorList>
    </citation>
    <scope>NUCLEOTIDE SEQUENCE</scope>
</reference>
<name>A0A8T0ELS6_ARGBR</name>
<gene>
    <name evidence="1" type="ORF">HNY73_016144</name>
</gene>
<organism evidence="1 2">
    <name type="scientific">Argiope bruennichi</name>
    <name type="common">Wasp spider</name>
    <name type="synonym">Aranea bruennichi</name>
    <dbReference type="NCBI Taxonomy" id="94029"/>
    <lineage>
        <taxon>Eukaryota</taxon>
        <taxon>Metazoa</taxon>
        <taxon>Ecdysozoa</taxon>
        <taxon>Arthropoda</taxon>
        <taxon>Chelicerata</taxon>
        <taxon>Arachnida</taxon>
        <taxon>Araneae</taxon>
        <taxon>Araneomorphae</taxon>
        <taxon>Entelegynae</taxon>
        <taxon>Araneoidea</taxon>
        <taxon>Araneidae</taxon>
        <taxon>Argiope</taxon>
    </lineage>
</organism>
<evidence type="ECO:0000313" key="2">
    <source>
        <dbReference type="Proteomes" id="UP000807504"/>
    </source>
</evidence>
<dbReference type="AlphaFoldDB" id="A0A8T0ELS6"/>
<dbReference type="Proteomes" id="UP000807504">
    <property type="component" value="Unassembled WGS sequence"/>
</dbReference>
<proteinExistence type="predicted"/>